<accession>N1PT20</accession>
<evidence type="ECO:0000313" key="2">
    <source>
        <dbReference type="Proteomes" id="UP000016933"/>
    </source>
</evidence>
<reference evidence="1 2" key="2">
    <citation type="journal article" date="2012" name="PLoS Pathog.">
        <title>Diverse lifestyles and strategies of plant pathogenesis encoded in the genomes of eighteen Dothideomycetes fungi.</title>
        <authorList>
            <person name="Ohm R.A."/>
            <person name="Feau N."/>
            <person name="Henrissat B."/>
            <person name="Schoch C.L."/>
            <person name="Horwitz B.A."/>
            <person name="Barry K.W."/>
            <person name="Condon B.J."/>
            <person name="Copeland A.C."/>
            <person name="Dhillon B."/>
            <person name="Glaser F."/>
            <person name="Hesse C.N."/>
            <person name="Kosti I."/>
            <person name="LaButti K."/>
            <person name="Lindquist E.A."/>
            <person name="Lucas S."/>
            <person name="Salamov A.A."/>
            <person name="Bradshaw R.E."/>
            <person name="Ciuffetti L."/>
            <person name="Hamelin R.C."/>
            <person name="Kema G.H.J."/>
            <person name="Lawrence C."/>
            <person name="Scott J.A."/>
            <person name="Spatafora J.W."/>
            <person name="Turgeon B.G."/>
            <person name="de Wit P.J.G.M."/>
            <person name="Zhong S."/>
            <person name="Goodwin S.B."/>
            <person name="Grigoriev I.V."/>
        </authorList>
    </citation>
    <scope>NUCLEOTIDE SEQUENCE [LARGE SCALE GENOMIC DNA]</scope>
    <source>
        <strain evidence="2">NZE10 / CBS 128990</strain>
    </source>
</reference>
<reference evidence="2" key="1">
    <citation type="journal article" date="2012" name="PLoS Genet.">
        <title>The genomes of the fungal plant pathogens Cladosporium fulvum and Dothistroma septosporum reveal adaptation to different hosts and lifestyles but also signatures of common ancestry.</title>
        <authorList>
            <person name="de Wit P.J.G.M."/>
            <person name="van der Burgt A."/>
            <person name="Oekmen B."/>
            <person name="Stergiopoulos I."/>
            <person name="Abd-Elsalam K.A."/>
            <person name="Aerts A.L."/>
            <person name="Bahkali A.H."/>
            <person name="Beenen H.G."/>
            <person name="Chettri P."/>
            <person name="Cox M.P."/>
            <person name="Datema E."/>
            <person name="de Vries R.P."/>
            <person name="Dhillon B."/>
            <person name="Ganley A.R."/>
            <person name="Griffiths S.A."/>
            <person name="Guo Y."/>
            <person name="Hamelin R.C."/>
            <person name="Henrissat B."/>
            <person name="Kabir M.S."/>
            <person name="Jashni M.K."/>
            <person name="Kema G."/>
            <person name="Klaubauf S."/>
            <person name="Lapidus A."/>
            <person name="Levasseur A."/>
            <person name="Lindquist E."/>
            <person name="Mehrabi R."/>
            <person name="Ohm R.A."/>
            <person name="Owen T.J."/>
            <person name="Salamov A."/>
            <person name="Schwelm A."/>
            <person name="Schijlen E."/>
            <person name="Sun H."/>
            <person name="van den Burg H.A."/>
            <person name="van Ham R.C.H.J."/>
            <person name="Zhang S."/>
            <person name="Goodwin S.B."/>
            <person name="Grigoriev I.V."/>
            <person name="Collemare J."/>
            <person name="Bradshaw R.E."/>
        </authorList>
    </citation>
    <scope>NUCLEOTIDE SEQUENCE [LARGE SCALE GENOMIC DNA]</scope>
    <source>
        <strain evidence="2">NZE10 / CBS 128990</strain>
    </source>
</reference>
<proteinExistence type="predicted"/>
<dbReference type="AlphaFoldDB" id="N1PT20"/>
<gene>
    <name evidence="1" type="ORF">DOTSEDRAFT_34043</name>
</gene>
<organism evidence="1 2">
    <name type="scientific">Dothistroma septosporum (strain NZE10 / CBS 128990)</name>
    <name type="common">Red band needle blight fungus</name>
    <name type="synonym">Mycosphaerella pini</name>
    <dbReference type="NCBI Taxonomy" id="675120"/>
    <lineage>
        <taxon>Eukaryota</taxon>
        <taxon>Fungi</taxon>
        <taxon>Dikarya</taxon>
        <taxon>Ascomycota</taxon>
        <taxon>Pezizomycotina</taxon>
        <taxon>Dothideomycetes</taxon>
        <taxon>Dothideomycetidae</taxon>
        <taxon>Mycosphaerellales</taxon>
        <taxon>Mycosphaerellaceae</taxon>
        <taxon>Dothistroma</taxon>
    </lineage>
</organism>
<name>N1PT20_DOTSN</name>
<dbReference type="EMBL" id="KB446538">
    <property type="protein sequence ID" value="EME45559.1"/>
    <property type="molecule type" value="Genomic_DNA"/>
</dbReference>
<keyword evidence="2" id="KW-1185">Reference proteome</keyword>
<protein>
    <submittedName>
        <fullName evidence="1">Uncharacterized protein</fullName>
    </submittedName>
</protein>
<dbReference type="Proteomes" id="UP000016933">
    <property type="component" value="Unassembled WGS sequence"/>
</dbReference>
<evidence type="ECO:0000313" key="1">
    <source>
        <dbReference type="EMBL" id="EME45559.1"/>
    </source>
</evidence>
<sequence>MCLHAIQQTMTRNSTLRRYSASSTTKSRRSRRNVWMALLQMADCFAMTRKLASPFTSAQQNRQSLQEHHFERFSPITYPAVSKQHYPSACLSWSDLPSRQKRLKLQKVTICLIGLSNVKSSRPVQPPPILLLPHLLRVILRLLLLHHLPPHSPNSPAPYRLHNTLMFLISIPRSSGIVSVWHHDFAVSRWRKQMSRILDTIGNILQISVFFWCETWLVRFWLRLRFCFEHHTQYLELGLRKDVIGTEIAEGEHLILFFDFGADVMGLTSGIADEFCLSVVPERFVGWAIEVLAYDVALAGDFGHVPSVTREGYITVELDVVAACVLPNKAIFVSHGLAPGVLGVISPHAFLRQWLVVSSALCGILQKESDLDLIGIVEVSADQDGCIEEGVVQYTFEGIDHRNNIFCHENFHSLRGSHTTTRQLLPLVSEAIHNGNAS</sequence>
<dbReference type="HOGENOM" id="CLU_625593_0_0_1"/>